<dbReference type="Proteomes" id="UP000663877">
    <property type="component" value="Unassembled WGS sequence"/>
</dbReference>
<accession>A0A814YD48</accession>
<evidence type="ECO:0000313" key="2">
    <source>
        <dbReference type="EMBL" id="CAF1519842.1"/>
    </source>
</evidence>
<keyword evidence="3" id="KW-1185">Reference proteome</keyword>
<evidence type="ECO:0000313" key="1">
    <source>
        <dbReference type="EMBL" id="CAF1227934.1"/>
    </source>
</evidence>
<sequence length="88" mass="9985">MAQPNTISICQLNCNGIQAGMETITRLLAILHRYNFEIKPVNFHPGCILYVCIHRGSGVDPNPLNQEMMIYNTSVGKKQLYTIQWTFA</sequence>
<protein>
    <submittedName>
        <fullName evidence="1">Uncharacterized protein</fullName>
    </submittedName>
</protein>
<dbReference type="EMBL" id="CAJNOM010000606">
    <property type="protein sequence ID" value="CAF1519842.1"/>
    <property type="molecule type" value="Genomic_DNA"/>
</dbReference>
<name>A0A814YD48_9BILA</name>
<organism evidence="1 4">
    <name type="scientific">Adineta steineri</name>
    <dbReference type="NCBI Taxonomy" id="433720"/>
    <lineage>
        <taxon>Eukaryota</taxon>
        <taxon>Metazoa</taxon>
        <taxon>Spiralia</taxon>
        <taxon>Gnathifera</taxon>
        <taxon>Rotifera</taxon>
        <taxon>Eurotatoria</taxon>
        <taxon>Bdelloidea</taxon>
        <taxon>Adinetida</taxon>
        <taxon>Adinetidae</taxon>
        <taxon>Adineta</taxon>
    </lineage>
</organism>
<dbReference type="AlphaFoldDB" id="A0A814YD48"/>
<dbReference type="EMBL" id="CAJNOI010000288">
    <property type="protein sequence ID" value="CAF1227934.1"/>
    <property type="molecule type" value="Genomic_DNA"/>
</dbReference>
<dbReference type="Proteomes" id="UP000663832">
    <property type="component" value="Unassembled WGS sequence"/>
</dbReference>
<reference evidence="1" key="1">
    <citation type="submission" date="2021-02" db="EMBL/GenBank/DDBJ databases">
        <authorList>
            <person name="Nowell W R."/>
        </authorList>
    </citation>
    <scope>NUCLEOTIDE SEQUENCE</scope>
</reference>
<gene>
    <name evidence="1" type="ORF">BJG266_LOCUS28351</name>
    <name evidence="2" type="ORF">QVE165_LOCUS44709</name>
</gene>
<comment type="caution">
    <text evidence="1">The sequence shown here is derived from an EMBL/GenBank/DDBJ whole genome shotgun (WGS) entry which is preliminary data.</text>
</comment>
<proteinExistence type="predicted"/>
<evidence type="ECO:0000313" key="4">
    <source>
        <dbReference type="Proteomes" id="UP000663877"/>
    </source>
</evidence>
<evidence type="ECO:0000313" key="3">
    <source>
        <dbReference type="Proteomes" id="UP000663832"/>
    </source>
</evidence>
<dbReference type="OrthoDB" id="10027559at2759"/>